<keyword evidence="2" id="KW-0067">ATP-binding</keyword>
<comment type="caution">
    <text evidence="2">The sequence shown here is derived from an EMBL/GenBank/DDBJ whole genome shotgun (WGS) entry which is preliminary data.</text>
</comment>
<dbReference type="InterPro" id="IPR002611">
    <property type="entry name" value="IstB_ATP-bd"/>
</dbReference>
<dbReference type="Gene3D" id="3.40.50.300">
    <property type="entry name" value="P-loop containing nucleotide triphosphate hydrolases"/>
    <property type="match status" value="1"/>
</dbReference>
<dbReference type="AlphaFoldDB" id="A0A5D0WLS6"/>
<keyword evidence="2" id="KW-0547">Nucleotide-binding</keyword>
<dbReference type="RefSeq" id="WP_187389255.1">
    <property type="nucleotide sequence ID" value="NZ_VSLA01000021.1"/>
</dbReference>
<evidence type="ECO:0000313" key="2">
    <source>
        <dbReference type="EMBL" id="TYC85195.1"/>
    </source>
</evidence>
<gene>
    <name evidence="2" type="ORF">FXB42_09695</name>
</gene>
<proteinExistence type="predicted"/>
<evidence type="ECO:0000259" key="1">
    <source>
        <dbReference type="Pfam" id="PF01695"/>
    </source>
</evidence>
<feature type="non-terminal residue" evidence="2">
    <location>
        <position position="1"/>
    </location>
</feature>
<protein>
    <submittedName>
        <fullName evidence="2">ATP-binding protein</fullName>
    </submittedName>
</protein>
<accession>A0A5D0WLS6</accession>
<dbReference type="GO" id="GO:0005524">
    <property type="term" value="F:ATP binding"/>
    <property type="evidence" value="ECO:0007669"/>
    <property type="project" value="UniProtKB-KW"/>
</dbReference>
<sequence>IKACMASKSVLFISIPNLIIELREAMSLNQVSNYKRNFEKYDLVVLDELGYVSFDKDGCEILFNLLSNRNDKGSIIITTNLAFERWEEIFKDTMLTGAIIDRLAHRAHIMDFSREISYRMEDTIAWLKSTN</sequence>
<dbReference type="Pfam" id="PF01695">
    <property type="entry name" value="IstB_IS21"/>
    <property type="match status" value="1"/>
</dbReference>
<name>A0A5D0WLS6_9FIRM</name>
<dbReference type="EMBL" id="VSLA01000021">
    <property type="protein sequence ID" value="TYC85195.1"/>
    <property type="molecule type" value="Genomic_DNA"/>
</dbReference>
<dbReference type="SUPFAM" id="SSF52540">
    <property type="entry name" value="P-loop containing nucleoside triphosphate hydrolases"/>
    <property type="match status" value="1"/>
</dbReference>
<dbReference type="Proteomes" id="UP000322619">
    <property type="component" value="Unassembled WGS sequence"/>
</dbReference>
<evidence type="ECO:0000313" key="3">
    <source>
        <dbReference type="Proteomes" id="UP000322619"/>
    </source>
</evidence>
<dbReference type="InterPro" id="IPR027417">
    <property type="entry name" value="P-loop_NTPase"/>
</dbReference>
<reference evidence="2 3" key="1">
    <citation type="submission" date="2019-08" db="EMBL/GenBank/DDBJ databases">
        <title>Isolation and enrichment of carboxydotrophic bacteria from anaerobic sludge for the production of bio-based chemicals from syngas.</title>
        <authorList>
            <person name="Antares A.L."/>
            <person name="Moreira J."/>
            <person name="Diender M."/>
            <person name="Parshina S.N."/>
            <person name="Stams A.J.M."/>
            <person name="Alves M."/>
            <person name="Alves J.I."/>
            <person name="Sousa D.Z."/>
        </authorList>
    </citation>
    <scope>NUCLEOTIDE SEQUENCE [LARGE SCALE GENOMIC DNA]</scope>
    <source>
        <strain evidence="2 3">JM</strain>
    </source>
</reference>
<feature type="domain" description="IstB-like ATP-binding" evidence="1">
    <location>
        <begin position="2"/>
        <end position="121"/>
    </location>
</feature>
<organism evidence="2 3">
    <name type="scientific">Acetobacterium wieringae</name>
    <dbReference type="NCBI Taxonomy" id="52694"/>
    <lineage>
        <taxon>Bacteria</taxon>
        <taxon>Bacillati</taxon>
        <taxon>Bacillota</taxon>
        <taxon>Clostridia</taxon>
        <taxon>Eubacteriales</taxon>
        <taxon>Eubacteriaceae</taxon>
        <taxon>Acetobacterium</taxon>
    </lineage>
</organism>